<dbReference type="Gene3D" id="1.10.10.10">
    <property type="entry name" value="Winged helix-like DNA-binding domain superfamily/Winged helix DNA-binding domain"/>
    <property type="match status" value="1"/>
</dbReference>
<dbReference type="InterPro" id="IPR039420">
    <property type="entry name" value="WalR-like"/>
</dbReference>
<sequence>MVEDEPDIAELVALHLRDENFQVTIVADGHEGMRQAFARPWDLIVLDLRLPGPDGLAICRALRADGRYVPILMLTSKSSELDRVLGLELGADDYVTKPFSVSELVARVKALFRRIDAVSSPSGSETASLSIGDIRIDSSRHEVTVDHRHVELTAREFDLLLHFAMHPGQVFSRAQLLDSVWGFGHEGYEHTVNSHINRLRRKIEPDSDHPRYIVTVWGVGYKMQSPPAVAAS</sequence>
<evidence type="ECO:0000256" key="4">
    <source>
        <dbReference type="ARBA" id="ARBA00023015"/>
    </source>
</evidence>
<gene>
    <name evidence="12" type="ORF">DWB85_03650</name>
</gene>
<evidence type="ECO:0000259" key="10">
    <source>
        <dbReference type="PROSITE" id="PS50110"/>
    </source>
</evidence>
<evidence type="ECO:0000256" key="1">
    <source>
        <dbReference type="ARBA" id="ARBA00013332"/>
    </source>
</evidence>
<comment type="caution">
    <text evidence="12">The sequence shown here is derived from an EMBL/GenBank/DDBJ whole genome shotgun (WGS) entry which is preliminary data.</text>
</comment>
<name>A0A3L7E474_9GAMM</name>
<keyword evidence="5 9" id="KW-0238">DNA-binding</keyword>
<dbReference type="GO" id="GO:0006355">
    <property type="term" value="P:regulation of DNA-templated transcription"/>
    <property type="evidence" value="ECO:0007669"/>
    <property type="project" value="InterPro"/>
</dbReference>
<dbReference type="PANTHER" id="PTHR48111">
    <property type="entry name" value="REGULATOR OF RPOS"/>
    <property type="match status" value="1"/>
</dbReference>
<comment type="function">
    <text evidence="7">This protein is a positive regulator for the phosphate regulon. Transcription of this operon is positively regulated by PhoB and PhoR when phosphate is limited.</text>
</comment>
<dbReference type="InterPro" id="IPR016032">
    <property type="entry name" value="Sig_transdc_resp-reg_C-effctor"/>
</dbReference>
<dbReference type="PANTHER" id="PTHR48111:SF4">
    <property type="entry name" value="DNA-BINDING DUAL TRANSCRIPTIONAL REGULATOR OMPR"/>
    <property type="match status" value="1"/>
</dbReference>
<keyword evidence="2 8" id="KW-0597">Phosphoprotein</keyword>
<dbReference type="SUPFAM" id="SSF52172">
    <property type="entry name" value="CheY-like"/>
    <property type="match status" value="1"/>
</dbReference>
<proteinExistence type="predicted"/>
<feature type="domain" description="Response regulatory" evidence="10">
    <location>
        <begin position="1"/>
        <end position="112"/>
    </location>
</feature>
<dbReference type="InterPro" id="IPR036388">
    <property type="entry name" value="WH-like_DNA-bd_sf"/>
</dbReference>
<dbReference type="FunFam" id="1.10.10.10:FF:000018">
    <property type="entry name" value="DNA-binding response regulator ResD"/>
    <property type="match status" value="1"/>
</dbReference>
<dbReference type="InterPro" id="IPR011006">
    <property type="entry name" value="CheY-like_superfamily"/>
</dbReference>
<dbReference type="GO" id="GO:0000976">
    <property type="term" value="F:transcription cis-regulatory region binding"/>
    <property type="evidence" value="ECO:0007669"/>
    <property type="project" value="TreeGrafter"/>
</dbReference>
<dbReference type="InterPro" id="IPR001867">
    <property type="entry name" value="OmpR/PhoB-type_DNA-bd"/>
</dbReference>
<dbReference type="SMART" id="SM00448">
    <property type="entry name" value="REC"/>
    <property type="match status" value="1"/>
</dbReference>
<accession>A0A3L7E474</accession>
<protein>
    <recommendedName>
        <fullName evidence="1">Phosphate regulon transcriptional regulatory protein PhoB</fullName>
    </recommendedName>
</protein>
<feature type="modified residue" description="4-aspartylphosphate" evidence="8">
    <location>
        <position position="47"/>
    </location>
</feature>
<dbReference type="GO" id="GO:0005829">
    <property type="term" value="C:cytosol"/>
    <property type="evidence" value="ECO:0007669"/>
    <property type="project" value="TreeGrafter"/>
</dbReference>
<keyword evidence="4" id="KW-0805">Transcription regulation</keyword>
<dbReference type="CDD" id="cd00383">
    <property type="entry name" value="trans_reg_C"/>
    <property type="match status" value="1"/>
</dbReference>
<organism evidence="12 13">
    <name type="scientific">Seongchinamella sediminis</name>
    <dbReference type="NCBI Taxonomy" id="2283635"/>
    <lineage>
        <taxon>Bacteria</taxon>
        <taxon>Pseudomonadati</taxon>
        <taxon>Pseudomonadota</taxon>
        <taxon>Gammaproteobacteria</taxon>
        <taxon>Cellvibrionales</taxon>
        <taxon>Halieaceae</taxon>
        <taxon>Seongchinamella</taxon>
    </lineage>
</organism>
<evidence type="ECO:0000256" key="2">
    <source>
        <dbReference type="ARBA" id="ARBA00022553"/>
    </source>
</evidence>
<evidence type="ECO:0000256" key="3">
    <source>
        <dbReference type="ARBA" id="ARBA00023012"/>
    </source>
</evidence>
<dbReference type="PROSITE" id="PS50110">
    <property type="entry name" value="RESPONSE_REGULATORY"/>
    <property type="match status" value="1"/>
</dbReference>
<dbReference type="SMART" id="SM00862">
    <property type="entry name" value="Trans_reg_C"/>
    <property type="match status" value="1"/>
</dbReference>
<reference evidence="12 13" key="1">
    <citation type="submission" date="2018-07" db="EMBL/GenBank/DDBJ databases">
        <title>Halioglobus sp. genome submission.</title>
        <authorList>
            <person name="Ye M.-Q."/>
            <person name="Du Z.-J."/>
        </authorList>
    </citation>
    <scope>NUCLEOTIDE SEQUENCE [LARGE SCALE GENOMIC DNA]</scope>
    <source>
        <strain evidence="12 13">U0301</strain>
    </source>
</reference>
<dbReference type="Gene3D" id="6.10.250.690">
    <property type="match status" value="1"/>
</dbReference>
<keyword evidence="3" id="KW-0902">Two-component regulatory system</keyword>
<evidence type="ECO:0000256" key="7">
    <source>
        <dbReference type="ARBA" id="ARBA00024735"/>
    </source>
</evidence>
<dbReference type="Proteomes" id="UP000265509">
    <property type="component" value="Unassembled WGS sequence"/>
</dbReference>
<feature type="domain" description="OmpR/PhoB-type" evidence="11">
    <location>
        <begin position="126"/>
        <end position="225"/>
    </location>
</feature>
<evidence type="ECO:0000256" key="9">
    <source>
        <dbReference type="PROSITE-ProRule" id="PRU01091"/>
    </source>
</evidence>
<evidence type="ECO:0000313" key="12">
    <source>
        <dbReference type="EMBL" id="RLQ23261.1"/>
    </source>
</evidence>
<dbReference type="Gene3D" id="3.40.50.2300">
    <property type="match status" value="1"/>
</dbReference>
<dbReference type="OrthoDB" id="9802426at2"/>
<dbReference type="InterPro" id="IPR001789">
    <property type="entry name" value="Sig_transdc_resp-reg_receiver"/>
</dbReference>
<evidence type="ECO:0000259" key="11">
    <source>
        <dbReference type="PROSITE" id="PS51755"/>
    </source>
</evidence>
<dbReference type="Pfam" id="PF00072">
    <property type="entry name" value="Response_reg"/>
    <property type="match status" value="1"/>
</dbReference>
<dbReference type="PROSITE" id="PS51755">
    <property type="entry name" value="OMPR_PHOB"/>
    <property type="match status" value="1"/>
</dbReference>
<evidence type="ECO:0000313" key="13">
    <source>
        <dbReference type="Proteomes" id="UP000265509"/>
    </source>
</evidence>
<keyword evidence="13" id="KW-1185">Reference proteome</keyword>
<keyword evidence="6" id="KW-0804">Transcription</keyword>
<evidence type="ECO:0000256" key="6">
    <source>
        <dbReference type="ARBA" id="ARBA00023163"/>
    </source>
</evidence>
<dbReference type="Pfam" id="PF00486">
    <property type="entry name" value="Trans_reg_C"/>
    <property type="match status" value="1"/>
</dbReference>
<dbReference type="GO" id="GO:0032993">
    <property type="term" value="C:protein-DNA complex"/>
    <property type="evidence" value="ECO:0007669"/>
    <property type="project" value="TreeGrafter"/>
</dbReference>
<dbReference type="SUPFAM" id="SSF46894">
    <property type="entry name" value="C-terminal effector domain of the bipartite response regulators"/>
    <property type="match status" value="1"/>
</dbReference>
<evidence type="ECO:0000256" key="5">
    <source>
        <dbReference type="ARBA" id="ARBA00023125"/>
    </source>
</evidence>
<dbReference type="GO" id="GO:0000156">
    <property type="term" value="F:phosphorelay response regulator activity"/>
    <property type="evidence" value="ECO:0007669"/>
    <property type="project" value="TreeGrafter"/>
</dbReference>
<dbReference type="EMBL" id="QRAN01000003">
    <property type="protein sequence ID" value="RLQ23261.1"/>
    <property type="molecule type" value="Genomic_DNA"/>
</dbReference>
<feature type="DNA-binding region" description="OmpR/PhoB-type" evidence="9">
    <location>
        <begin position="126"/>
        <end position="225"/>
    </location>
</feature>
<evidence type="ECO:0000256" key="8">
    <source>
        <dbReference type="PROSITE-ProRule" id="PRU00169"/>
    </source>
</evidence>
<dbReference type="AlphaFoldDB" id="A0A3L7E474"/>